<feature type="non-terminal residue" evidence="1">
    <location>
        <position position="50"/>
    </location>
</feature>
<comment type="caution">
    <text evidence="1">The sequence shown here is derived from an EMBL/GenBank/DDBJ whole genome shotgun (WGS) entry which is preliminary data.</text>
</comment>
<gene>
    <name evidence="1" type="ORF">VT98_14441</name>
</gene>
<dbReference type="Proteomes" id="UP000288086">
    <property type="component" value="Unassembled WGS sequence"/>
</dbReference>
<dbReference type="EMBL" id="MTKP01000444">
    <property type="protein sequence ID" value="RWX43368.1"/>
    <property type="molecule type" value="Genomic_DNA"/>
</dbReference>
<proteinExistence type="predicted"/>
<keyword evidence="2" id="KW-1185">Reference proteome</keyword>
<evidence type="ECO:0000313" key="1">
    <source>
        <dbReference type="EMBL" id="RWX43368.1"/>
    </source>
</evidence>
<sequence>MNSVDALRVVKNSLGKCCLAGVNMGTDAIFRTLSRSLFISLIPLLQLPGR</sequence>
<organism evidence="1 2">
    <name type="scientific">Candidatus Electrothrix communis</name>
    <dbReference type="NCBI Taxonomy" id="1859133"/>
    <lineage>
        <taxon>Bacteria</taxon>
        <taxon>Pseudomonadati</taxon>
        <taxon>Thermodesulfobacteriota</taxon>
        <taxon>Desulfobulbia</taxon>
        <taxon>Desulfobulbales</taxon>
        <taxon>Desulfobulbaceae</taxon>
        <taxon>Candidatus Electrothrix</taxon>
    </lineage>
</organism>
<name>A0A3S3U485_9BACT</name>
<dbReference type="AlphaFoldDB" id="A0A3S3U485"/>
<evidence type="ECO:0000313" key="2">
    <source>
        <dbReference type="Proteomes" id="UP000288086"/>
    </source>
</evidence>
<accession>A0A3S3U485</accession>
<reference evidence="1 2" key="1">
    <citation type="submission" date="2017-01" db="EMBL/GenBank/DDBJ databases">
        <title>The cable genome- insights into the physiology and evolution of filamentous bacteria capable of sulfide oxidation via long distance electron transfer.</title>
        <authorList>
            <person name="Schreiber L."/>
            <person name="Bjerg J.T."/>
            <person name="Boggild A."/>
            <person name="Van De Vossenberg J."/>
            <person name="Meysman F."/>
            <person name="Nielsen L.P."/>
            <person name="Schramm A."/>
            <person name="Kjeldsen K.U."/>
        </authorList>
    </citation>
    <scope>NUCLEOTIDE SEQUENCE [LARGE SCALE GENOMIC DNA]</scope>
    <source>
        <strain evidence="1">A1</strain>
    </source>
</reference>
<protein>
    <submittedName>
        <fullName evidence="1">Uncharacterized protein</fullName>
    </submittedName>
</protein>